<dbReference type="PANTHER" id="PTHR48104:SF30">
    <property type="entry name" value="METACASPASE-1"/>
    <property type="match status" value="1"/>
</dbReference>
<dbReference type="OrthoDB" id="3223806at2759"/>
<evidence type="ECO:0000256" key="2">
    <source>
        <dbReference type="ARBA" id="ARBA00022703"/>
    </source>
</evidence>
<dbReference type="InterPro" id="IPR050452">
    <property type="entry name" value="Metacaspase"/>
</dbReference>
<keyword evidence="3" id="KW-0788">Thiol protease</keyword>
<evidence type="ECO:0000259" key="5">
    <source>
        <dbReference type="Pfam" id="PF00656"/>
    </source>
</evidence>
<dbReference type="Gene3D" id="3.40.50.1460">
    <property type="match status" value="1"/>
</dbReference>
<dbReference type="AlphaFoldDB" id="A0A0C9XDE6"/>
<dbReference type="Pfam" id="PF00656">
    <property type="entry name" value="Peptidase_C14"/>
    <property type="match status" value="1"/>
</dbReference>
<comment type="similarity">
    <text evidence="1">Belongs to the peptidase C14B family.</text>
</comment>
<dbReference type="PANTHER" id="PTHR48104">
    <property type="entry name" value="METACASPASE-4"/>
    <property type="match status" value="1"/>
</dbReference>
<reference evidence="7" key="2">
    <citation type="submission" date="2015-01" db="EMBL/GenBank/DDBJ databases">
        <title>Evolutionary Origins and Diversification of the Mycorrhizal Mutualists.</title>
        <authorList>
            <consortium name="DOE Joint Genome Institute"/>
            <consortium name="Mycorrhizal Genomics Consortium"/>
            <person name="Kohler A."/>
            <person name="Kuo A."/>
            <person name="Nagy L.G."/>
            <person name="Floudas D."/>
            <person name="Copeland A."/>
            <person name="Barry K.W."/>
            <person name="Cichocki N."/>
            <person name="Veneault-Fourrey C."/>
            <person name="LaButti K."/>
            <person name="Lindquist E.A."/>
            <person name="Lipzen A."/>
            <person name="Lundell T."/>
            <person name="Morin E."/>
            <person name="Murat C."/>
            <person name="Riley R."/>
            <person name="Ohm R."/>
            <person name="Sun H."/>
            <person name="Tunlid A."/>
            <person name="Henrissat B."/>
            <person name="Grigoriev I.V."/>
            <person name="Hibbett D.S."/>
            <person name="Martin F."/>
        </authorList>
    </citation>
    <scope>NUCLEOTIDE SEQUENCE [LARGE SCALE GENOMIC DNA]</scope>
    <source>
        <strain evidence="7">LaAM-08-1</strain>
    </source>
</reference>
<feature type="domain" description="Peptidase C14 caspase" evidence="5">
    <location>
        <begin position="78"/>
        <end position="338"/>
    </location>
</feature>
<dbReference type="GO" id="GO:0006915">
    <property type="term" value="P:apoptotic process"/>
    <property type="evidence" value="ECO:0007669"/>
    <property type="project" value="UniProtKB-KW"/>
</dbReference>
<reference evidence="6 7" key="1">
    <citation type="submission" date="2014-04" db="EMBL/GenBank/DDBJ databases">
        <authorList>
            <consortium name="DOE Joint Genome Institute"/>
            <person name="Kuo A."/>
            <person name="Kohler A."/>
            <person name="Nagy L.G."/>
            <person name="Floudas D."/>
            <person name="Copeland A."/>
            <person name="Barry K.W."/>
            <person name="Cichocki N."/>
            <person name="Veneault-Fourrey C."/>
            <person name="LaButti K."/>
            <person name="Lindquist E.A."/>
            <person name="Lipzen A."/>
            <person name="Lundell T."/>
            <person name="Morin E."/>
            <person name="Murat C."/>
            <person name="Sun H."/>
            <person name="Tunlid A."/>
            <person name="Henrissat B."/>
            <person name="Grigoriev I.V."/>
            <person name="Hibbett D.S."/>
            <person name="Martin F."/>
            <person name="Nordberg H.P."/>
            <person name="Cantor M.N."/>
            <person name="Hua S.X."/>
        </authorList>
    </citation>
    <scope>NUCLEOTIDE SEQUENCE [LARGE SCALE GENOMIC DNA]</scope>
    <source>
        <strain evidence="6 7">LaAM-08-1</strain>
    </source>
</reference>
<dbReference type="InterPro" id="IPR029030">
    <property type="entry name" value="Caspase-like_dom_sf"/>
</dbReference>
<keyword evidence="3" id="KW-0645">Protease</keyword>
<evidence type="ECO:0000313" key="6">
    <source>
        <dbReference type="EMBL" id="KIK10305.1"/>
    </source>
</evidence>
<feature type="region of interest" description="Disordered" evidence="4">
    <location>
        <begin position="26"/>
        <end position="72"/>
    </location>
</feature>
<dbReference type="HOGENOM" id="CLU_011935_1_0_1"/>
<sequence>MFLSWVNVTVTNYVDLLWYLNSKPVEKKTENKPQPQPAKSGLFGKIFKPTSTPKPDDGAPPPDVANPARHPGGRPRLYALIIGINNYDHQKKLRGAVPDADAIRDYLVNELKVPEEQIVNLRNSEASRTAIIDAFNKLRDHPDIKMDDPILIYYAGHGGTLPAPPGWESGIGAKIQTIVPQDYSPTEGEEVYPIPDRTIGGLIDGIANKKGNNITVVFDCCHSGSGTRDDEAEEKERFTRAADFTVPGKPADVTISIPDELDLTIWQKDSATRGVRVPAGFVNKGVRSHILLAACSADELAKEENGRGCFTSAFLALLKNVGAEQLTYVEALDKMEQIAGQNPQCEGDHRDRIFFDAKAPTPGRACYNVTFENSAYIMKAGSAQGIGHGAEFTLYKDQASLLTTPLGVMTIKKITPFKTELEAKEQPGPKISGSVLALQTKAAIAEDLPLYVPFNQELLPVFQALASELQGTGPNSCKISLCEDRNKSRLEIVMEDNRLVFNILDQRVLKYGLSRIPYTIEPDPEDIRPVLRAAAHYYWHLNRTQPNSQIQNNIKVEFYKLEESDSDFDEAGSPERYPAGDNLCRQDVIEFNVDDDAIYGIKIVNNTPWDLYPNVFYFDNSELSITAYYKCNVSTNYRVDVPLPKKGGTLTLGYGSAGETPFEYFIPDNQDLDVGFLKIFLSTEPLDLSKIPQHSPFVDGRGMGAANRDPAPTWGSILVPVVQRRTQ</sequence>
<accession>A0A0C9XDE6</accession>
<dbReference type="SUPFAM" id="SSF52129">
    <property type="entry name" value="Caspase-like"/>
    <property type="match status" value="1"/>
</dbReference>
<evidence type="ECO:0000256" key="1">
    <source>
        <dbReference type="ARBA" id="ARBA00009005"/>
    </source>
</evidence>
<evidence type="ECO:0000256" key="3">
    <source>
        <dbReference type="ARBA" id="ARBA00022807"/>
    </source>
</evidence>
<dbReference type="GO" id="GO:0004197">
    <property type="term" value="F:cysteine-type endopeptidase activity"/>
    <property type="evidence" value="ECO:0007669"/>
    <property type="project" value="InterPro"/>
</dbReference>
<dbReference type="GO" id="GO:0006508">
    <property type="term" value="P:proteolysis"/>
    <property type="evidence" value="ECO:0007669"/>
    <property type="project" value="InterPro"/>
</dbReference>
<name>A0A0C9XDE6_9AGAR</name>
<dbReference type="EMBL" id="KN838536">
    <property type="protein sequence ID" value="KIK10305.1"/>
    <property type="molecule type" value="Genomic_DNA"/>
</dbReference>
<organism evidence="6 7">
    <name type="scientific">Laccaria amethystina LaAM-08-1</name>
    <dbReference type="NCBI Taxonomy" id="1095629"/>
    <lineage>
        <taxon>Eukaryota</taxon>
        <taxon>Fungi</taxon>
        <taxon>Dikarya</taxon>
        <taxon>Basidiomycota</taxon>
        <taxon>Agaricomycotina</taxon>
        <taxon>Agaricomycetes</taxon>
        <taxon>Agaricomycetidae</taxon>
        <taxon>Agaricales</taxon>
        <taxon>Agaricineae</taxon>
        <taxon>Hydnangiaceae</taxon>
        <taxon>Laccaria</taxon>
    </lineage>
</organism>
<dbReference type="InterPro" id="IPR011600">
    <property type="entry name" value="Pept_C14_caspase"/>
</dbReference>
<keyword evidence="7" id="KW-1185">Reference proteome</keyword>
<proteinExistence type="inferred from homology"/>
<dbReference type="GO" id="GO:0005737">
    <property type="term" value="C:cytoplasm"/>
    <property type="evidence" value="ECO:0007669"/>
    <property type="project" value="TreeGrafter"/>
</dbReference>
<keyword evidence="3" id="KW-0378">Hydrolase</keyword>
<gene>
    <name evidence="6" type="ORF">K443DRAFT_670930</name>
</gene>
<protein>
    <recommendedName>
        <fullName evidence="5">Peptidase C14 caspase domain-containing protein</fullName>
    </recommendedName>
</protein>
<evidence type="ECO:0000313" key="7">
    <source>
        <dbReference type="Proteomes" id="UP000054477"/>
    </source>
</evidence>
<keyword evidence="2" id="KW-0053">Apoptosis</keyword>
<evidence type="ECO:0000256" key="4">
    <source>
        <dbReference type="SAM" id="MobiDB-lite"/>
    </source>
</evidence>
<dbReference type="Proteomes" id="UP000054477">
    <property type="component" value="Unassembled WGS sequence"/>
</dbReference>